<dbReference type="InterPro" id="IPR001279">
    <property type="entry name" value="Metallo-B-lactamas"/>
</dbReference>
<dbReference type="Proteomes" id="UP000181962">
    <property type="component" value="Chromosome"/>
</dbReference>
<dbReference type="EMBL" id="CP017637">
    <property type="protein sequence ID" value="APG15045.1"/>
    <property type="molecule type" value="Genomic_DNA"/>
</dbReference>
<evidence type="ECO:0000313" key="3">
    <source>
        <dbReference type="EMBL" id="APG15045.1"/>
    </source>
</evidence>
<feature type="domain" description="Metallo-beta-lactamase" evidence="2">
    <location>
        <begin position="47"/>
        <end position="227"/>
    </location>
</feature>
<dbReference type="InterPro" id="IPR036866">
    <property type="entry name" value="RibonucZ/Hydroxyglut_hydro"/>
</dbReference>
<sequence length="286" mass="31436">MTLPLEDVTWIHGAANCAHSADLLIQVHEYDADTFVLRVSKCFSYEGNFIYLLFGDSKAVMFDTGGLPSPDNPFNHGKTLPVRQTVDAVIAQRRAKLGGGGDVDLIVAHTHSHLDHAAWDDQFSGRPRTTVVSTALDGVKSFFGLPNWPAGEATLELGNRRLTVFPIPGHEAAHIAVYDPRNKWLLTGDTLYAGLLTIADWHAYRASAARLAHFADQYEISAVLGTHIEMKNVPRQLYDIGTTFQPQEHVLPLTAAHVQELHLACEAMAGHPRHDVHDDFIIGALP</sequence>
<dbReference type="SMART" id="SM00849">
    <property type="entry name" value="Lactamase_B"/>
    <property type="match status" value="1"/>
</dbReference>
<dbReference type="PANTHER" id="PTHR42951:SF4">
    <property type="entry name" value="ACYL-COENZYME A THIOESTERASE MBLAC2"/>
    <property type="match status" value="1"/>
</dbReference>
<dbReference type="AlphaFoldDB" id="A0A1L3FNY3"/>
<gene>
    <name evidence="3" type="ORF">BKD09_42705</name>
</gene>
<proteinExistence type="inferred from homology"/>
<dbReference type="SUPFAM" id="SSF56281">
    <property type="entry name" value="Metallo-hydrolase/oxidoreductase"/>
    <property type="match status" value="1"/>
</dbReference>
<comment type="similarity">
    <text evidence="1">Belongs to the metallo-beta-lactamase superfamily. Class-B beta-lactamase family.</text>
</comment>
<evidence type="ECO:0000259" key="2">
    <source>
        <dbReference type="SMART" id="SM00849"/>
    </source>
</evidence>
<dbReference type="Pfam" id="PF00753">
    <property type="entry name" value="Lactamase_B"/>
    <property type="match status" value="1"/>
</dbReference>
<protein>
    <recommendedName>
        <fullName evidence="2">Metallo-beta-lactamase domain-containing protein</fullName>
    </recommendedName>
</protein>
<name>A0A1L3FNY3_BRAJP</name>
<accession>A0A1L3FNY3</accession>
<dbReference type="InterPro" id="IPR050855">
    <property type="entry name" value="NDM-1-like"/>
</dbReference>
<reference evidence="3 4" key="1">
    <citation type="submission" date="2016-11" db="EMBL/GenBank/DDBJ databases">
        <title>Complete Genome Sequence of Bradyrhizobium sp. strain J5, an isolated from soybean nodule in Hokkaido.</title>
        <authorList>
            <person name="Kanehara K."/>
        </authorList>
    </citation>
    <scope>NUCLEOTIDE SEQUENCE [LARGE SCALE GENOMIC DNA]</scope>
    <source>
        <strain evidence="3 4">J5</strain>
    </source>
</reference>
<dbReference type="GO" id="GO:0017001">
    <property type="term" value="P:antibiotic catabolic process"/>
    <property type="evidence" value="ECO:0007669"/>
    <property type="project" value="UniProtKB-ARBA"/>
</dbReference>
<dbReference type="PANTHER" id="PTHR42951">
    <property type="entry name" value="METALLO-BETA-LACTAMASE DOMAIN-CONTAINING"/>
    <property type="match status" value="1"/>
</dbReference>
<dbReference type="Gene3D" id="3.60.15.10">
    <property type="entry name" value="Ribonuclease Z/Hydroxyacylglutathione hydrolase-like"/>
    <property type="match status" value="1"/>
</dbReference>
<organism evidence="3 4">
    <name type="scientific">Bradyrhizobium japonicum</name>
    <dbReference type="NCBI Taxonomy" id="375"/>
    <lineage>
        <taxon>Bacteria</taxon>
        <taxon>Pseudomonadati</taxon>
        <taxon>Pseudomonadota</taxon>
        <taxon>Alphaproteobacteria</taxon>
        <taxon>Hyphomicrobiales</taxon>
        <taxon>Nitrobacteraceae</taxon>
        <taxon>Bradyrhizobium</taxon>
    </lineage>
</organism>
<evidence type="ECO:0000256" key="1">
    <source>
        <dbReference type="ARBA" id="ARBA00005250"/>
    </source>
</evidence>
<evidence type="ECO:0000313" key="4">
    <source>
        <dbReference type="Proteomes" id="UP000181962"/>
    </source>
</evidence>